<organism evidence="8 9">
    <name type="scientific">Arcobacter acticola</name>
    <dbReference type="NCBI Taxonomy" id="1849015"/>
    <lineage>
        <taxon>Bacteria</taxon>
        <taxon>Pseudomonadati</taxon>
        <taxon>Campylobacterota</taxon>
        <taxon>Epsilonproteobacteria</taxon>
        <taxon>Campylobacterales</taxon>
        <taxon>Arcobacteraceae</taxon>
        <taxon>Arcobacter</taxon>
    </lineage>
</organism>
<comment type="subcellular location">
    <subcellularLocation>
        <location evidence="1">Cell membrane</location>
        <topology evidence="1">Multi-pass membrane protein</topology>
    </subcellularLocation>
</comment>
<keyword evidence="4 7" id="KW-0812">Transmembrane</keyword>
<dbReference type="GO" id="GO:0005886">
    <property type="term" value="C:plasma membrane"/>
    <property type="evidence" value="ECO:0007669"/>
    <property type="project" value="UniProtKB-SubCell"/>
</dbReference>
<dbReference type="Pfam" id="PF03994">
    <property type="entry name" value="DUF350"/>
    <property type="match status" value="1"/>
</dbReference>
<protein>
    <submittedName>
        <fullName evidence="8">DUF350 domain-containing membrane protein</fullName>
    </submittedName>
</protein>
<dbReference type="AlphaFoldDB" id="A0A6M8ESN0"/>
<evidence type="ECO:0000256" key="4">
    <source>
        <dbReference type="ARBA" id="ARBA00022692"/>
    </source>
</evidence>
<keyword evidence="5 7" id="KW-1133">Transmembrane helix</keyword>
<dbReference type="RefSeq" id="WP_172124361.1">
    <property type="nucleotide sequence ID" value="NZ_CP042652.1"/>
</dbReference>
<sequence length="134" mass="14603">MEIELFIGFISFFLTALALVIVFLYLYAIVTPYDDYKLIFEENNTAAALGFGGAIIGVAIPMYSALTNSISYIDFAIWGGVAIIIQLIFAFIVTRLNGKYSFKTKISEGVIPVGILMAFLSICIGLLNAGSMSY</sequence>
<name>A0A6M8ESN0_9BACT</name>
<dbReference type="PANTHER" id="PTHR40043">
    <property type="entry name" value="UPF0719 INNER MEMBRANE PROTEIN YJFL"/>
    <property type="match status" value="1"/>
</dbReference>
<evidence type="ECO:0000256" key="2">
    <source>
        <dbReference type="ARBA" id="ARBA00005779"/>
    </source>
</evidence>
<evidence type="ECO:0000256" key="6">
    <source>
        <dbReference type="ARBA" id="ARBA00023136"/>
    </source>
</evidence>
<evidence type="ECO:0000256" key="1">
    <source>
        <dbReference type="ARBA" id="ARBA00004651"/>
    </source>
</evidence>
<evidence type="ECO:0000313" key="8">
    <source>
        <dbReference type="EMBL" id="QKE27545.1"/>
    </source>
</evidence>
<dbReference type="InterPro" id="IPR007140">
    <property type="entry name" value="DUF350"/>
</dbReference>
<evidence type="ECO:0000256" key="5">
    <source>
        <dbReference type="ARBA" id="ARBA00022989"/>
    </source>
</evidence>
<feature type="transmembrane region" description="Helical" evidence="7">
    <location>
        <begin position="6"/>
        <end position="33"/>
    </location>
</feature>
<evidence type="ECO:0000313" key="9">
    <source>
        <dbReference type="Proteomes" id="UP000503483"/>
    </source>
</evidence>
<keyword evidence="9" id="KW-1185">Reference proteome</keyword>
<dbReference type="KEGG" id="paco:AACT_0331"/>
<evidence type="ECO:0000256" key="3">
    <source>
        <dbReference type="ARBA" id="ARBA00022475"/>
    </source>
</evidence>
<comment type="similarity">
    <text evidence="2">Belongs to the UPF0719 family.</text>
</comment>
<keyword evidence="3" id="KW-1003">Cell membrane</keyword>
<reference evidence="8 9" key="1">
    <citation type="submission" date="2019-08" db="EMBL/GenBank/DDBJ databases">
        <title>Complete genome sequence of Arcobacter acticola.</title>
        <authorList>
            <person name="Miller W."/>
        </authorList>
    </citation>
    <scope>NUCLEOTIDE SEQUENCE [LARGE SCALE GENOMIC DNA]</scope>
    <source>
        <strain evidence="8 9">KCTC 52212</strain>
    </source>
</reference>
<feature type="transmembrane region" description="Helical" evidence="7">
    <location>
        <begin position="45"/>
        <end position="63"/>
    </location>
</feature>
<keyword evidence="6 7" id="KW-0472">Membrane</keyword>
<dbReference type="EMBL" id="CP042652">
    <property type="protein sequence ID" value="QKE27545.1"/>
    <property type="molecule type" value="Genomic_DNA"/>
</dbReference>
<dbReference type="Proteomes" id="UP000503483">
    <property type="component" value="Chromosome"/>
</dbReference>
<feature type="transmembrane region" description="Helical" evidence="7">
    <location>
        <begin position="75"/>
        <end position="97"/>
    </location>
</feature>
<evidence type="ECO:0000256" key="7">
    <source>
        <dbReference type="SAM" id="Phobius"/>
    </source>
</evidence>
<proteinExistence type="inferred from homology"/>
<dbReference type="PANTHER" id="PTHR40043:SF1">
    <property type="entry name" value="UPF0719 INNER MEMBRANE PROTEIN YJFL"/>
    <property type="match status" value="1"/>
</dbReference>
<gene>
    <name evidence="8" type="ORF">AACT_0331</name>
</gene>
<accession>A0A6M8ESN0</accession>
<feature type="transmembrane region" description="Helical" evidence="7">
    <location>
        <begin position="109"/>
        <end position="129"/>
    </location>
</feature>